<evidence type="ECO:0000313" key="2">
    <source>
        <dbReference type="EMBL" id="WOK08917.1"/>
    </source>
</evidence>
<reference evidence="2 3" key="1">
    <citation type="journal article" date="2023" name="Microbiol. Resour. Announc.">
        <title>Complete Genome Sequence of Imperialibacter roseus strain P4T.</title>
        <authorList>
            <person name="Tizabi D.R."/>
            <person name="Bachvaroff T."/>
            <person name="Hill R.T."/>
        </authorList>
    </citation>
    <scope>NUCLEOTIDE SEQUENCE [LARGE SCALE GENOMIC DNA]</scope>
    <source>
        <strain evidence="2 3">P4T</strain>
    </source>
</reference>
<dbReference type="Proteomes" id="UP001302349">
    <property type="component" value="Chromosome"/>
</dbReference>
<dbReference type="InterPro" id="IPR007712">
    <property type="entry name" value="RelE/ParE_toxin"/>
</dbReference>
<dbReference type="SUPFAM" id="SSF143011">
    <property type="entry name" value="RelE-like"/>
    <property type="match status" value="1"/>
</dbReference>
<dbReference type="Gene3D" id="3.30.2310.20">
    <property type="entry name" value="RelE-like"/>
    <property type="match status" value="1"/>
</dbReference>
<dbReference type="RefSeq" id="WP_317491546.1">
    <property type="nucleotide sequence ID" value="NZ_CP136051.1"/>
</dbReference>
<evidence type="ECO:0008006" key="4">
    <source>
        <dbReference type="Google" id="ProtNLM"/>
    </source>
</evidence>
<evidence type="ECO:0000313" key="3">
    <source>
        <dbReference type="Proteomes" id="UP001302349"/>
    </source>
</evidence>
<gene>
    <name evidence="2" type="ORF">RT717_09745</name>
</gene>
<dbReference type="Pfam" id="PF05016">
    <property type="entry name" value="ParE_toxin"/>
    <property type="match status" value="1"/>
</dbReference>
<accession>A0ABZ0IZ08</accession>
<organism evidence="2 3">
    <name type="scientific">Imperialibacter roseus</name>
    <dbReference type="NCBI Taxonomy" id="1324217"/>
    <lineage>
        <taxon>Bacteria</taxon>
        <taxon>Pseudomonadati</taxon>
        <taxon>Bacteroidota</taxon>
        <taxon>Cytophagia</taxon>
        <taxon>Cytophagales</taxon>
        <taxon>Flammeovirgaceae</taxon>
        <taxon>Imperialibacter</taxon>
    </lineage>
</organism>
<protein>
    <recommendedName>
        <fullName evidence="4">Plasmid stabilization protein</fullName>
    </recommendedName>
</protein>
<keyword evidence="3" id="KW-1185">Reference proteome</keyword>
<dbReference type="EMBL" id="CP136051">
    <property type="protein sequence ID" value="WOK08917.1"/>
    <property type="molecule type" value="Genomic_DNA"/>
</dbReference>
<name>A0ABZ0IZ08_9BACT</name>
<sequence>MQVTFLRKFSKDLDKIIQPKDRKAIAEVIGFTKQASKFEEIPGTKKLTGFDDAYRILCGHYRIGVFVKSDMVLFARVVHRKDIYKVFP</sequence>
<keyword evidence="1" id="KW-1277">Toxin-antitoxin system</keyword>
<proteinExistence type="predicted"/>
<evidence type="ECO:0000256" key="1">
    <source>
        <dbReference type="ARBA" id="ARBA00022649"/>
    </source>
</evidence>
<dbReference type="InterPro" id="IPR035093">
    <property type="entry name" value="RelE/ParE_toxin_dom_sf"/>
</dbReference>